<gene>
    <name evidence="1" type="ordered locus">Srot_1907</name>
</gene>
<reference evidence="1 2" key="1">
    <citation type="journal article" date="2010" name="Stand. Genomic Sci.">
        <title>Complete genome sequence of Segniliparus rotundus type strain (CDC 1076).</title>
        <authorList>
            <person name="Sikorski J."/>
            <person name="Lapidus A."/>
            <person name="Copeland A."/>
            <person name="Misra M."/>
            <person name="Glavina Del Rio T."/>
            <person name="Nolan M."/>
            <person name="Lucas S."/>
            <person name="Chen F."/>
            <person name="Tice H."/>
            <person name="Cheng J.F."/>
            <person name="Jando M."/>
            <person name="Schneider S."/>
            <person name="Bruce D."/>
            <person name="Goodwin L."/>
            <person name="Pitluck S."/>
            <person name="Liolios K."/>
            <person name="Mikhailova N."/>
            <person name="Pati A."/>
            <person name="Ivanova N."/>
            <person name="Mavromatis K."/>
            <person name="Chen A."/>
            <person name="Palaniappan K."/>
            <person name="Chertkov O."/>
            <person name="Land M."/>
            <person name="Hauser L."/>
            <person name="Chang Y.J."/>
            <person name="Jeffries C.D."/>
            <person name="Brettin T."/>
            <person name="Detter J.C."/>
            <person name="Han C."/>
            <person name="Rohde M."/>
            <person name="Goker M."/>
            <person name="Bristow J."/>
            <person name="Eisen J.A."/>
            <person name="Markowitz V."/>
            <person name="Hugenholtz P."/>
            <person name="Kyrpides N.C."/>
            <person name="Klenk H.P."/>
        </authorList>
    </citation>
    <scope>NUCLEOTIDE SEQUENCE [LARGE SCALE GENOMIC DNA]</scope>
    <source>
        <strain evidence="2">ATCC BAA-972 / CDC 1076 / CIP 108378 / DSM 44985 / JCM 13578</strain>
    </source>
</reference>
<dbReference type="HOGENOM" id="CLU_1383330_0_0_11"/>
<keyword evidence="2" id="KW-1185">Reference proteome</keyword>
<dbReference type="KEGG" id="srt:Srot_1907"/>
<dbReference type="Proteomes" id="UP000002247">
    <property type="component" value="Chromosome"/>
</dbReference>
<dbReference type="STRING" id="640132.Srot_1907"/>
<evidence type="ECO:0008006" key="3">
    <source>
        <dbReference type="Google" id="ProtNLM"/>
    </source>
</evidence>
<dbReference type="PROSITE" id="PS51257">
    <property type="entry name" value="PROKAR_LIPOPROTEIN"/>
    <property type="match status" value="1"/>
</dbReference>
<protein>
    <recommendedName>
        <fullName evidence="3">Lipoprotein</fullName>
    </recommendedName>
</protein>
<dbReference type="AlphaFoldDB" id="D6Z8T6"/>
<evidence type="ECO:0000313" key="1">
    <source>
        <dbReference type="EMBL" id="ADG98366.1"/>
    </source>
</evidence>
<name>D6Z8T6_SEGRD</name>
<sequence>MKTHRWLRGSIAAVLVTSTLSGCGVWPFNQVFHGIIEEGSTVTNTSLGITYTIPKGFYQDKYEATTIKSVALWQRGRGPDHPEKDPMIDMQQVNWPGVADSTAPPVEDAKRLAWVSKEDTLTNVHQLSWDGPNLPGGLYSYESTAPDGRHWSGVIAVVGHPGHRVQIQALNGHGGPAYLPEVRDVALSAKPIGAPQT</sequence>
<organism evidence="1 2">
    <name type="scientific">Segniliparus rotundus (strain ATCC BAA-972 / CDC 1076 / CIP 108378 / DSM 44985 / JCM 13578)</name>
    <dbReference type="NCBI Taxonomy" id="640132"/>
    <lineage>
        <taxon>Bacteria</taxon>
        <taxon>Bacillati</taxon>
        <taxon>Actinomycetota</taxon>
        <taxon>Actinomycetes</taxon>
        <taxon>Mycobacteriales</taxon>
        <taxon>Segniliparaceae</taxon>
        <taxon>Segniliparus</taxon>
    </lineage>
</organism>
<evidence type="ECO:0000313" key="2">
    <source>
        <dbReference type="Proteomes" id="UP000002247"/>
    </source>
</evidence>
<proteinExistence type="predicted"/>
<dbReference type="EMBL" id="CP001958">
    <property type="protein sequence ID" value="ADG98366.1"/>
    <property type="molecule type" value="Genomic_DNA"/>
</dbReference>
<accession>D6Z8T6</accession>